<keyword evidence="1" id="KW-0547">Nucleotide-binding</keyword>
<dbReference type="OrthoDB" id="1736775at2759"/>
<comment type="caution">
    <text evidence="1">The sequence shown here is derived from an EMBL/GenBank/DDBJ whole genome shotgun (WGS) entry which is preliminary data.</text>
</comment>
<sequence>MTETPLDSAKTLICALNFLSRNLPLPQHVYDAVSSIFQDATIDAGHDVPSDVDRDGMLVQDNSGVPSYDELMLDFEDAVLKQRSSCLPGSRLSDLKENRFQSRIQHRLTELEGIF</sequence>
<reference evidence="1" key="1">
    <citation type="submission" date="2020-07" db="EMBL/GenBank/DDBJ databases">
        <title>Ethylene signaling mediates host invasion by parasitic plants.</title>
        <authorList>
            <person name="Yoshida S."/>
        </authorList>
    </citation>
    <scope>NUCLEOTIDE SEQUENCE</scope>
    <source>
        <strain evidence="1">Okayama</strain>
    </source>
</reference>
<dbReference type="EMBL" id="BMAC01008395">
    <property type="protein sequence ID" value="GFQ08679.1"/>
    <property type="molecule type" value="Genomic_DNA"/>
</dbReference>
<evidence type="ECO:0000313" key="1">
    <source>
        <dbReference type="EMBL" id="GFQ08679.1"/>
    </source>
</evidence>
<keyword evidence="2" id="KW-1185">Reference proteome</keyword>
<evidence type="ECO:0000313" key="2">
    <source>
        <dbReference type="Proteomes" id="UP000653305"/>
    </source>
</evidence>
<protein>
    <submittedName>
        <fullName evidence="1">Probable ATP-dependent DNA helicase chr23</fullName>
    </submittedName>
</protein>
<dbReference type="AlphaFoldDB" id="A0A830DGB6"/>
<keyword evidence="1" id="KW-0067">ATP-binding</keyword>
<name>A0A830DGB6_9LAMI</name>
<keyword evidence="1" id="KW-0347">Helicase</keyword>
<organism evidence="1 2">
    <name type="scientific">Phtheirospermum japonicum</name>
    <dbReference type="NCBI Taxonomy" id="374723"/>
    <lineage>
        <taxon>Eukaryota</taxon>
        <taxon>Viridiplantae</taxon>
        <taxon>Streptophyta</taxon>
        <taxon>Embryophyta</taxon>
        <taxon>Tracheophyta</taxon>
        <taxon>Spermatophyta</taxon>
        <taxon>Magnoliopsida</taxon>
        <taxon>eudicotyledons</taxon>
        <taxon>Gunneridae</taxon>
        <taxon>Pentapetalae</taxon>
        <taxon>asterids</taxon>
        <taxon>lamiids</taxon>
        <taxon>Lamiales</taxon>
        <taxon>Orobanchaceae</taxon>
        <taxon>Orobanchaceae incertae sedis</taxon>
        <taxon>Phtheirospermum</taxon>
    </lineage>
</organism>
<gene>
    <name evidence="1" type="ORF">PHJA_003011900</name>
</gene>
<keyword evidence="1" id="KW-0378">Hydrolase</keyword>
<accession>A0A830DGB6</accession>
<dbReference type="GO" id="GO:0004386">
    <property type="term" value="F:helicase activity"/>
    <property type="evidence" value="ECO:0007669"/>
    <property type="project" value="UniProtKB-KW"/>
</dbReference>
<dbReference type="Proteomes" id="UP000653305">
    <property type="component" value="Unassembled WGS sequence"/>
</dbReference>
<proteinExistence type="predicted"/>